<keyword evidence="1" id="KW-0812">Transmembrane</keyword>
<dbReference type="Proteomes" id="UP001147746">
    <property type="component" value="Unassembled WGS sequence"/>
</dbReference>
<reference evidence="3" key="2">
    <citation type="journal article" date="2023" name="IMA Fungus">
        <title>Comparative genomic study of the Penicillium genus elucidates a diverse pangenome and 15 lateral gene transfer events.</title>
        <authorList>
            <person name="Petersen C."/>
            <person name="Sorensen T."/>
            <person name="Nielsen M.R."/>
            <person name="Sondergaard T.E."/>
            <person name="Sorensen J.L."/>
            <person name="Fitzpatrick D.A."/>
            <person name="Frisvad J.C."/>
            <person name="Nielsen K.L."/>
        </authorList>
    </citation>
    <scope>NUCLEOTIDE SEQUENCE</scope>
    <source>
        <strain evidence="3">IBT 21472</strain>
    </source>
</reference>
<gene>
    <name evidence="3" type="ORF">N7476_000656</name>
</gene>
<keyword evidence="1" id="KW-0472">Membrane</keyword>
<keyword evidence="1" id="KW-1133">Transmembrane helix</keyword>
<feature type="transmembrane region" description="Helical" evidence="1">
    <location>
        <begin position="383"/>
        <end position="407"/>
    </location>
</feature>
<feature type="transmembrane region" description="Helical" evidence="1">
    <location>
        <begin position="74"/>
        <end position="96"/>
    </location>
</feature>
<feature type="transmembrane region" description="Helical" evidence="1">
    <location>
        <begin position="668"/>
        <end position="687"/>
    </location>
</feature>
<name>A0A9W9UCE0_9EURO</name>
<dbReference type="InterPro" id="IPR046623">
    <property type="entry name" value="DUF6536"/>
</dbReference>
<dbReference type="AlphaFoldDB" id="A0A9W9UCE0"/>
<evidence type="ECO:0000313" key="3">
    <source>
        <dbReference type="EMBL" id="KAJ5330873.1"/>
    </source>
</evidence>
<feature type="domain" description="DUF6536" evidence="2">
    <location>
        <begin position="68"/>
        <end position="224"/>
    </location>
</feature>
<organism evidence="3 4">
    <name type="scientific">Penicillium atrosanguineum</name>
    <dbReference type="NCBI Taxonomy" id="1132637"/>
    <lineage>
        <taxon>Eukaryota</taxon>
        <taxon>Fungi</taxon>
        <taxon>Dikarya</taxon>
        <taxon>Ascomycota</taxon>
        <taxon>Pezizomycotina</taxon>
        <taxon>Eurotiomycetes</taxon>
        <taxon>Eurotiomycetidae</taxon>
        <taxon>Eurotiales</taxon>
        <taxon>Aspergillaceae</taxon>
        <taxon>Penicillium</taxon>
    </lineage>
</organism>
<dbReference type="PANTHER" id="PTHR35395">
    <property type="entry name" value="DUF6536 DOMAIN-CONTAINING PROTEIN"/>
    <property type="match status" value="1"/>
</dbReference>
<evidence type="ECO:0000256" key="1">
    <source>
        <dbReference type="SAM" id="Phobius"/>
    </source>
</evidence>
<feature type="transmembrane region" description="Helical" evidence="1">
    <location>
        <begin position="185"/>
        <end position="202"/>
    </location>
</feature>
<feature type="transmembrane region" description="Helical" evidence="1">
    <location>
        <begin position="496"/>
        <end position="518"/>
    </location>
</feature>
<proteinExistence type="predicted"/>
<evidence type="ECO:0000259" key="2">
    <source>
        <dbReference type="Pfam" id="PF20163"/>
    </source>
</evidence>
<dbReference type="PANTHER" id="PTHR35395:SF1">
    <property type="entry name" value="DUF6536 DOMAIN-CONTAINING PROTEIN"/>
    <property type="match status" value="1"/>
</dbReference>
<keyword evidence="4" id="KW-1185">Reference proteome</keyword>
<comment type="caution">
    <text evidence="3">The sequence shown here is derived from an EMBL/GenBank/DDBJ whole genome shotgun (WGS) entry which is preliminary data.</text>
</comment>
<reference evidence="3" key="1">
    <citation type="submission" date="2022-12" db="EMBL/GenBank/DDBJ databases">
        <authorList>
            <person name="Petersen C."/>
        </authorList>
    </citation>
    <scope>NUCLEOTIDE SEQUENCE</scope>
    <source>
        <strain evidence="3">IBT 21472</strain>
    </source>
</reference>
<dbReference type="EMBL" id="JAPZBO010000001">
    <property type="protein sequence ID" value="KAJ5330873.1"/>
    <property type="molecule type" value="Genomic_DNA"/>
</dbReference>
<accession>A0A9W9UCE0</accession>
<feature type="transmembrane region" description="Helical" evidence="1">
    <location>
        <begin position="125"/>
        <end position="146"/>
    </location>
</feature>
<evidence type="ECO:0000313" key="4">
    <source>
        <dbReference type="Proteomes" id="UP001147746"/>
    </source>
</evidence>
<feature type="transmembrane region" description="Helical" evidence="1">
    <location>
        <begin position="625"/>
        <end position="648"/>
    </location>
</feature>
<sequence>MEKGVRRIWGRALSFLFGPRYHGASHPTLSESEVELITVHPSKPAFAFSFNGWQGQSPPPHAGQVPRWITGVYYCARVGACVFLINVISICVAAGLSSRYDAGSELAGSKIVYRGSCTAVKNWDIALHLIINALSTSILGASNYCMQSLVAPTREEVDACHAKGEWLDIGTASIRNLFKISRRRVALWIILLITATPFHILYNSMVFESIATNEFVVYVGPHDLTADNIMNLTTPTLENCFQTAATYFGVGSYTWKQFSSEIAAGNFTHLSLDTCTDVLNNKNAAGIKALMVLVKELSVKDGGNLTIQFNSASGRADAADETFWMTNATSSAETRLLGNAFHFNATQNETCAVVDNDPGYDVSNTYTAHDCIQISAEEKCQLLYSPTICIVVSLCALAKVIAMFFAARISHSRSVPLLVLGDAVASFVTRPDPTTEGMCWISKSDVSRGLWASSRKPKSSSTLLEPLEQNAPREGITYKKLVQHKWYAQVPSKKRWAGTLFLCLSGITVAGLLMEMAIRTDGFASLSTGLLSEWWDEGLGSSNYNTLDISSESLIGSVVIANIPQLLLTVSYYCLNNIVTDMLAAAEYSSYGVTRKPLRVTRPVKGSKQKSTYWLSIPYQYGVPLLLLHMLLHWLISQSLYYVLVISYNVQGEADYRLEVSSLGYSPLPVFLSILVSSLLVFLMILLSCKRLKSNMPLAGACSAAISAACHPPRGENLGIAALGPIRWGQTTEPPNYVIDHADDTIDDDKGHCSFTALDTVNPTLTTLYA</sequence>
<dbReference type="Pfam" id="PF20163">
    <property type="entry name" value="DUF6536"/>
    <property type="match status" value="1"/>
</dbReference>
<protein>
    <recommendedName>
        <fullName evidence="2">DUF6536 domain-containing protein</fullName>
    </recommendedName>
</protein>
<feature type="transmembrane region" description="Helical" evidence="1">
    <location>
        <begin position="554"/>
        <end position="575"/>
    </location>
</feature>
<dbReference type="OrthoDB" id="5429634at2759"/>